<dbReference type="GO" id="GO:0005634">
    <property type="term" value="C:nucleus"/>
    <property type="evidence" value="ECO:0007669"/>
    <property type="project" value="TreeGrafter"/>
</dbReference>
<dbReference type="Pfam" id="PF05971">
    <property type="entry name" value="Methyltransf_10"/>
    <property type="match status" value="1"/>
</dbReference>
<reference evidence="4" key="2">
    <citation type="submission" date="2020-04" db="EMBL/GenBank/DDBJ databases">
        <authorList>
            <consortium name="NCBI Genome Project"/>
        </authorList>
    </citation>
    <scope>NUCLEOTIDE SEQUENCE</scope>
    <source>
        <strain evidence="4">CBS 342.82</strain>
    </source>
</reference>
<protein>
    <recommendedName>
        <fullName evidence="5">U6 small nuclear RNA (adenine-(43)-N(6))-methyltransferase</fullName>
    </recommendedName>
</protein>
<dbReference type="SUPFAM" id="SSF53335">
    <property type="entry name" value="S-adenosyl-L-methionine-dependent methyltransferases"/>
    <property type="match status" value="1"/>
</dbReference>
<dbReference type="Gene3D" id="3.40.50.150">
    <property type="entry name" value="Vaccinia Virus protein VP39"/>
    <property type="match status" value="1"/>
</dbReference>
<dbReference type="PANTHER" id="PTHR13393:SF0">
    <property type="entry name" value="RNA N6-ADENOSINE-METHYLTRANSFERASE METTL16"/>
    <property type="match status" value="1"/>
</dbReference>
<gene>
    <name evidence="4" type="ORF">K489DRAFT_386034</name>
</gene>
<dbReference type="GO" id="GO:0008168">
    <property type="term" value="F:methyltransferase activity"/>
    <property type="evidence" value="ECO:0007669"/>
    <property type="project" value="UniProtKB-KW"/>
</dbReference>
<name>A0A6J3MIB6_9PEZI</name>
<dbReference type="Proteomes" id="UP000504637">
    <property type="component" value="Unplaced"/>
</dbReference>
<reference evidence="4" key="1">
    <citation type="submission" date="2020-01" db="EMBL/GenBank/DDBJ databases">
        <authorList>
            <consortium name="DOE Joint Genome Institute"/>
            <person name="Haridas S."/>
            <person name="Albert R."/>
            <person name="Binder M."/>
            <person name="Bloem J."/>
            <person name="Labutti K."/>
            <person name="Salamov A."/>
            <person name="Andreopoulos B."/>
            <person name="Baker S.E."/>
            <person name="Barry K."/>
            <person name="Bills G."/>
            <person name="Bluhm B.H."/>
            <person name="Cannon C."/>
            <person name="Castanera R."/>
            <person name="Culley D.E."/>
            <person name="Daum C."/>
            <person name="Ezra D."/>
            <person name="Gonzalez J.B."/>
            <person name="Henrissat B."/>
            <person name="Kuo A."/>
            <person name="Liang C."/>
            <person name="Lipzen A."/>
            <person name="Lutzoni F."/>
            <person name="Magnuson J."/>
            <person name="Mondo S."/>
            <person name="Nolan M."/>
            <person name="Ohm R."/>
            <person name="Pangilinan J."/>
            <person name="Park H.-J."/>
            <person name="Ramirez L."/>
            <person name="Alfaro M."/>
            <person name="Sun H."/>
            <person name="Tritt A."/>
            <person name="Yoshinaga Y."/>
            <person name="Zwiers L.-H."/>
            <person name="Turgeon B.G."/>
            <person name="Goodwin S.B."/>
            <person name="Spatafora J.W."/>
            <person name="Crous P.W."/>
            <person name="Grigoriev I.V."/>
        </authorList>
    </citation>
    <scope>NUCLEOTIDE SEQUENCE</scope>
    <source>
        <strain evidence="4">CBS 342.82</strain>
    </source>
</reference>
<evidence type="ECO:0000313" key="4">
    <source>
        <dbReference type="RefSeq" id="XP_033464480.1"/>
    </source>
</evidence>
<evidence type="ECO:0000256" key="2">
    <source>
        <dbReference type="ARBA" id="ARBA00022679"/>
    </source>
</evidence>
<dbReference type="RefSeq" id="XP_033464480.1">
    <property type="nucleotide sequence ID" value="XM_033606191.1"/>
</dbReference>
<dbReference type="GO" id="GO:0070475">
    <property type="term" value="P:rRNA base methylation"/>
    <property type="evidence" value="ECO:0007669"/>
    <property type="project" value="TreeGrafter"/>
</dbReference>
<accession>A0A6J3MIB6</accession>
<dbReference type="AlphaFoldDB" id="A0A6J3MIB6"/>
<evidence type="ECO:0000256" key="1">
    <source>
        <dbReference type="ARBA" id="ARBA00022603"/>
    </source>
</evidence>
<reference evidence="4" key="3">
    <citation type="submission" date="2025-08" db="UniProtKB">
        <authorList>
            <consortium name="RefSeq"/>
        </authorList>
    </citation>
    <scope>IDENTIFICATION</scope>
    <source>
        <strain evidence="4">CBS 342.82</strain>
    </source>
</reference>
<proteinExistence type="predicted"/>
<dbReference type="GeneID" id="54363991"/>
<sequence length="451" mass="50544">MDGQTENTKTPTSRERPYYARNIEFYHLASRDADFRVALKAASKDGFIDFQDEGFVLQLTKSLLKADFGLTIEMPSDRLCPPVPVRWNYIRWLQDLIDNSGPWSDTNDISILDVNEPRRRVTGLDIGVGASCIYSLLACASRPNWHMYGTDIDEHSLGFARANVSANGLLHRITLLKTTSSGPLIPLEGLEVSGLDFVMTNPPFYSSSEDMKASYAGKNITPSAVCLGAENEMICPGGDLGFAMRIFGESLQLRERVQWFSVMFGRLKSAETFVTHLKTSAVTNFAASDLQAGFKTKRWVIAWSHQGFRPRNDVSRHGELVRSIMPDVSVQTITLPRQDAKWAGKIVNDIMNGLNLVWQWQPLHHAGAMCCNRDVWSRSARRKRKFDETQSVVNPAGPEASEVALAVIIACKDEAVEVRWLRGRDRLIFESFCGKLKRAMGDRLKVLHEAA</sequence>
<evidence type="ECO:0008006" key="5">
    <source>
        <dbReference type="Google" id="ProtNLM"/>
    </source>
</evidence>
<dbReference type="OrthoDB" id="514248at2759"/>
<keyword evidence="1" id="KW-0489">Methyltransferase</keyword>
<dbReference type="InterPro" id="IPR010286">
    <property type="entry name" value="METTL16/RlmF"/>
</dbReference>
<keyword evidence="3" id="KW-1185">Reference proteome</keyword>
<evidence type="ECO:0000313" key="3">
    <source>
        <dbReference type="Proteomes" id="UP000504637"/>
    </source>
</evidence>
<organism evidence="4">
    <name type="scientific">Dissoconium aciculare CBS 342.82</name>
    <dbReference type="NCBI Taxonomy" id="1314786"/>
    <lineage>
        <taxon>Eukaryota</taxon>
        <taxon>Fungi</taxon>
        <taxon>Dikarya</taxon>
        <taxon>Ascomycota</taxon>
        <taxon>Pezizomycotina</taxon>
        <taxon>Dothideomycetes</taxon>
        <taxon>Dothideomycetidae</taxon>
        <taxon>Mycosphaerellales</taxon>
        <taxon>Dissoconiaceae</taxon>
        <taxon>Dissoconium</taxon>
    </lineage>
</organism>
<keyword evidence="2" id="KW-0808">Transferase</keyword>
<dbReference type="PANTHER" id="PTHR13393">
    <property type="entry name" value="SAM-DEPENDENT METHYLTRANSFERASE"/>
    <property type="match status" value="1"/>
</dbReference>
<dbReference type="CDD" id="cd02440">
    <property type="entry name" value="AdoMet_MTases"/>
    <property type="match status" value="1"/>
</dbReference>
<dbReference type="InterPro" id="IPR029063">
    <property type="entry name" value="SAM-dependent_MTases_sf"/>
</dbReference>